<comment type="caution">
    <text evidence="16">The sequence shown here is derived from an EMBL/GenBank/DDBJ whole genome shotgun (WGS) entry which is preliminary data.</text>
</comment>
<dbReference type="InterPro" id="IPR012910">
    <property type="entry name" value="Plug_dom"/>
</dbReference>
<dbReference type="InterPro" id="IPR000531">
    <property type="entry name" value="Beta-barrel_TonB"/>
</dbReference>
<feature type="domain" description="TonB-dependent receptor-like beta-barrel" evidence="14">
    <location>
        <begin position="287"/>
        <end position="732"/>
    </location>
</feature>
<dbReference type="InterPro" id="IPR036942">
    <property type="entry name" value="Beta-barrel_TonB_sf"/>
</dbReference>
<keyword evidence="7" id="KW-0406">Ion transport</keyword>
<evidence type="ECO:0000256" key="1">
    <source>
        <dbReference type="ARBA" id="ARBA00004571"/>
    </source>
</evidence>
<dbReference type="PANTHER" id="PTHR32552">
    <property type="entry name" value="FERRICHROME IRON RECEPTOR-RELATED"/>
    <property type="match status" value="1"/>
</dbReference>
<organism evidence="16 17">
    <name type="scientific">Parahaliea maris</name>
    <dbReference type="NCBI Taxonomy" id="2716870"/>
    <lineage>
        <taxon>Bacteria</taxon>
        <taxon>Pseudomonadati</taxon>
        <taxon>Pseudomonadota</taxon>
        <taxon>Gammaproteobacteria</taxon>
        <taxon>Cellvibrionales</taxon>
        <taxon>Halieaceae</taxon>
        <taxon>Parahaliea</taxon>
    </lineage>
</organism>
<dbReference type="GO" id="GO:0006826">
    <property type="term" value="P:iron ion transport"/>
    <property type="evidence" value="ECO:0007669"/>
    <property type="project" value="UniProtKB-KW"/>
</dbReference>
<evidence type="ECO:0000313" key="16">
    <source>
        <dbReference type="EMBL" id="TXS91255.1"/>
    </source>
</evidence>
<dbReference type="Pfam" id="PF07715">
    <property type="entry name" value="Plug"/>
    <property type="match status" value="1"/>
</dbReference>
<dbReference type="InterPro" id="IPR039426">
    <property type="entry name" value="TonB-dep_rcpt-like"/>
</dbReference>
<feature type="domain" description="TonB-dependent receptor plug" evidence="15">
    <location>
        <begin position="37"/>
        <end position="143"/>
    </location>
</feature>
<evidence type="ECO:0000256" key="6">
    <source>
        <dbReference type="ARBA" id="ARBA00023004"/>
    </source>
</evidence>
<keyword evidence="13" id="KW-0732">Signal</keyword>
<keyword evidence="9 11" id="KW-0472">Membrane</keyword>
<feature type="chain" id="PRO_5022823785" evidence="13">
    <location>
        <begin position="21"/>
        <end position="768"/>
    </location>
</feature>
<gene>
    <name evidence="16" type="ORF">FV139_16065</name>
</gene>
<keyword evidence="10 11" id="KW-0998">Cell outer membrane</keyword>
<evidence type="ECO:0000256" key="13">
    <source>
        <dbReference type="SAM" id="SignalP"/>
    </source>
</evidence>
<dbReference type="SUPFAM" id="SSF56935">
    <property type="entry name" value="Porins"/>
    <property type="match status" value="1"/>
</dbReference>
<sequence>MMKKTLLAAALLSTVVPAWAQELEEVVVIAQKRESNLQETPIAITVMSESFIQTNRIEDFRDISAYTPNMVFSSSQGFSLIALRGVGLNISNLAGEAAVAMYVDGVYNGQTFLYGVPDFDLKRIEVLRGPQGTLYGRNSTGGAVNIITRKPSFDPELDIAATVEEYERYRLDAGGSLPLTDTIALRGSVVADKQEEGYRDNPVLGTDQDKGDVYSTRLSALWQPVDTVEVQWAADYLNEDRSSYVLESLASAPNAAFISPSNVGGFLVLPNPALGGLSLADLFGLEFPVVGTSAEYDPDDKTWYSNESSNQEVESYGSSLTISWAGEGLGFKSITGYRDASLDRRSDNDGTDLTLLHLSAYQEAQQFTQEFNLTGESFDDRLEWIVGAFYFDEDARADFFFDLDDFQTTYEALFGLPAGAPLPPGSFLAFGPRLKTGEGSPYPFLDFSMKQSSESVAAFTQLDYAISEHWSVSGGLRYTVDKKQVNRSLTGNIAGGILCMNDRESETWEEGTGMLGVEYALSDTAMLFAKASSGYKAGGFNPGECSGSFDPETLLAYEVGAKTRLLGNSLQLNVAAFSYDYEDIQVNRYINNSASIANAAKADVYGIEAEFVYAPTAGLQLDGGFGFLDSEYGEAYFSDPVLNDDPVNIEGNRLIRAPEWTAVLGVQYSWDTRAGLFVLRADTSYKSEYAFDVFEASLPNQQSLMQDAYTQSNLRLTWIKDHFSVQAFVENIEDEVYGESITAVGTTGSVVGSFSRPRVFGGRLTYSM</sequence>
<keyword evidence="16" id="KW-0675">Receptor</keyword>
<dbReference type="PANTHER" id="PTHR32552:SF81">
    <property type="entry name" value="TONB-DEPENDENT OUTER MEMBRANE RECEPTOR"/>
    <property type="match status" value="1"/>
</dbReference>
<evidence type="ECO:0000256" key="4">
    <source>
        <dbReference type="ARBA" id="ARBA00022496"/>
    </source>
</evidence>
<reference evidence="16 17" key="1">
    <citation type="submission" date="2019-08" db="EMBL/GenBank/DDBJ databases">
        <title>Parahaliea maris sp. nov., isolated from the surface seawater.</title>
        <authorList>
            <person name="Liu Y."/>
        </authorList>
    </citation>
    <scope>NUCLEOTIDE SEQUENCE [LARGE SCALE GENOMIC DNA]</scope>
    <source>
        <strain evidence="16 17">HSLHS9</strain>
    </source>
</reference>
<evidence type="ECO:0000256" key="2">
    <source>
        <dbReference type="ARBA" id="ARBA00022448"/>
    </source>
</evidence>
<keyword evidence="3 11" id="KW-1134">Transmembrane beta strand</keyword>
<protein>
    <submittedName>
        <fullName evidence="16">TonB-dependent receptor</fullName>
    </submittedName>
</protein>
<accession>A0A5C8ZS91</accession>
<evidence type="ECO:0000256" key="12">
    <source>
        <dbReference type="RuleBase" id="RU003357"/>
    </source>
</evidence>
<evidence type="ECO:0000256" key="8">
    <source>
        <dbReference type="ARBA" id="ARBA00023077"/>
    </source>
</evidence>
<evidence type="ECO:0000256" key="9">
    <source>
        <dbReference type="ARBA" id="ARBA00023136"/>
    </source>
</evidence>
<evidence type="ECO:0000256" key="5">
    <source>
        <dbReference type="ARBA" id="ARBA00022692"/>
    </source>
</evidence>
<dbReference type="Pfam" id="PF00593">
    <property type="entry name" value="TonB_dep_Rec_b-barrel"/>
    <property type="match status" value="1"/>
</dbReference>
<comment type="similarity">
    <text evidence="11 12">Belongs to the TonB-dependent receptor family.</text>
</comment>
<keyword evidence="2 11" id="KW-0813">Transport</keyword>
<comment type="subcellular location">
    <subcellularLocation>
        <location evidence="1 11">Cell outer membrane</location>
        <topology evidence="1 11">Multi-pass membrane protein</topology>
    </subcellularLocation>
</comment>
<dbReference type="Gene3D" id="2.40.170.20">
    <property type="entry name" value="TonB-dependent receptor, beta-barrel domain"/>
    <property type="match status" value="2"/>
</dbReference>
<feature type="signal peptide" evidence="13">
    <location>
        <begin position="1"/>
        <end position="20"/>
    </location>
</feature>
<keyword evidence="4" id="KW-0410">Iron transport</keyword>
<keyword evidence="17" id="KW-1185">Reference proteome</keyword>
<evidence type="ECO:0000259" key="14">
    <source>
        <dbReference type="Pfam" id="PF00593"/>
    </source>
</evidence>
<evidence type="ECO:0000256" key="10">
    <source>
        <dbReference type="ARBA" id="ARBA00023237"/>
    </source>
</evidence>
<evidence type="ECO:0000313" key="17">
    <source>
        <dbReference type="Proteomes" id="UP000321039"/>
    </source>
</evidence>
<evidence type="ECO:0000259" key="15">
    <source>
        <dbReference type="Pfam" id="PF07715"/>
    </source>
</evidence>
<name>A0A5C8ZS91_9GAMM</name>
<keyword evidence="5 11" id="KW-0812">Transmembrane</keyword>
<keyword evidence="8 12" id="KW-0798">TonB box</keyword>
<evidence type="ECO:0000256" key="11">
    <source>
        <dbReference type="PROSITE-ProRule" id="PRU01360"/>
    </source>
</evidence>
<dbReference type="EMBL" id="VRZA01000006">
    <property type="protein sequence ID" value="TXS91255.1"/>
    <property type="molecule type" value="Genomic_DNA"/>
</dbReference>
<dbReference type="AlphaFoldDB" id="A0A5C8ZS91"/>
<dbReference type="GO" id="GO:0009279">
    <property type="term" value="C:cell outer membrane"/>
    <property type="evidence" value="ECO:0007669"/>
    <property type="project" value="UniProtKB-SubCell"/>
</dbReference>
<dbReference type="PROSITE" id="PS52016">
    <property type="entry name" value="TONB_DEPENDENT_REC_3"/>
    <property type="match status" value="1"/>
</dbReference>
<keyword evidence="6" id="KW-0408">Iron</keyword>
<evidence type="ECO:0000256" key="7">
    <source>
        <dbReference type="ARBA" id="ARBA00023065"/>
    </source>
</evidence>
<proteinExistence type="inferred from homology"/>
<evidence type="ECO:0000256" key="3">
    <source>
        <dbReference type="ARBA" id="ARBA00022452"/>
    </source>
</evidence>
<dbReference type="Proteomes" id="UP000321039">
    <property type="component" value="Unassembled WGS sequence"/>
</dbReference>